<dbReference type="InterPro" id="IPR035595">
    <property type="entry name" value="UDP_glycos_trans_CS"/>
</dbReference>
<evidence type="ECO:0000256" key="3">
    <source>
        <dbReference type="ARBA" id="ARBA00022679"/>
    </source>
</evidence>
<dbReference type="PANTHER" id="PTHR11926:SF1188">
    <property type="entry name" value="FAMILY PROTEIN, PUTATIVE-RELATED"/>
    <property type="match status" value="1"/>
</dbReference>
<protein>
    <recommendedName>
        <fullName evidence="5">Glycosyltransferase</fullName>
        <ecNumber evidence="5">2.4.1.-</ecNumber>
    </recommendedName>
</protein>
<dbReference type="Proteomes" id="UP000242715">
    <property type="component" value="Unassembled WGS sequence"/>
</dbReference>
<dbReference type="Gene3D" id="3.40.50.2000">
    <property type="entry name" value="Glycogen Phosphorylase B"/>
    <property type="match status" value="2"/>
</dbReference>
<comment type="similarity">
    <text evidence="1 4">Belongs to the UDP-glycosyltransferase family.</text>
</comment>
<evidence type="ECO:0000313" key="7">
    <source>
        <dbReference type="Proteomes" id="UP000242715"/>
    </source>
</evidence>
<evidence type="ECO:0000256" key="4">
    <source>
        <dbReference type="RuleBase" id="RU003718"/>
    </source>
</evidence>
<dbReference type="AlphaFoldDB" id="A0A2Z6NRZ0"/>
<sequence length="516" mass="57826">MNNFADKKPHAVLIPFPAQGHINPLIKLAKLLHLRGFYITFVNTEYNHKRLLKSKGPKAFDGFADFSFETIPDGLTSVDGDVSQDITLLCKSIKENFLPSFRELLARLHDSATVGLVPPVTCLVSDSSMSFTIQAAEELSLPIVFFSPTSAFTFLSSLHFHTLFDKGLIPLKDESYLTNGYLDTKLECIPGMQNFRLKDLPDFIWTANPNDFLIEFTIEAARMAHHASAIIFNTSTELESDVINVLSTMFPCVYAIGPLSSLLYQSPQNQLASLSTNLWKEDTKCLGWLESKEPGSVVYVNFGSMTVMTAEKLLEFAWGIANSKQPFLWIIRPDLVIGGSVVLSSEFVNEISDRGLIAGWCPQEQVLNHPSIGGFLTHCGWNSTTESICAGVPMLCWPLFVDQPANCRYICNTWEIGIKIDNNVKREEVEKLVNELMVGENGKKMRQKIIEMKKKAVEDTKPGVVFRHERDFLRRAFIVPQILQLMSGLWSHIEEAVHATTTAAAVVFLLLRKLDE</sequence>
<evidence type="ECO:0000256" key="5">
    <source>
        <dbReference type="RuleBase" id="RU362057"/>
    </source>
</evidence>
<dbReference type="PANTHER" id="PTHR11926">
    <property type="entry name" value="GLUCOSYL/GLUCURONOSYL TRANSFERASES"/>
    <property type="match status" value="1"/>
</dbReference>
<name>A0A2Z6NRZ0_TRISU</name>
<keyword evidence="2 4" id="KW-0328">Glycosyltransferase</keyword>
<reference evidence="7" key="1">
    <citation type="journal article" date="2017" name="Front. Plant Sci.">
        <title>Climate Clever Clovers: New Paradigm to Reduce the Environmental Footprint of Ruminants by Breeding Low Methanogenic Forages Utilizing Haplotype Variation.</title>
        <authorList>
            <person name="Kaur P."/>
            <person name="Appels R."/>
            <person name="Bayer P.E."/>
            <person name="Keeble-Gagnere G."/>
            <person name="Wang J."/>
            <person name="Hirakawa H."/>
            <person name="Shirasawa K."/>
            <person name="Vercoe P."/>
            <person name="Stefanova K."/>
            <person name="Durmic Z."/>
            <person name="Nichols P."/>
            <person name="Revell C."/>
            <person name="Isobe S.N."/>
            <person name="Edwards D."/>
            <person name="Erskine W."/>
        </authorList>
    </citation>
    <scope>NUCLEOTIDE SEQUENCE [LARGE SCALE GENOMIC DNA]</scope>
    <source>
        <strain evidence="7">cv. Daliak</strain>
    </source>
</reference>
<dbReference type="FunFam" id="3.40.50.2000:FF:000027">
    <property type="entry name" value="Glycosyltransferase"/>
    <property type="match status" value="1"/>
</dbReference>
<dbReference type="InterPro" id="IPR002213">
    <property type="entry name" value="UDP_glucos_trans"/>
</dbReference>
<dbReference type="FunFam" id="3.40.50.2000:FF:000065">
    <property type="entry name" value="Glycosyltransferase"/>
    <property type="match status" value="1"/>
</dbReference>
<evidence type="ECO:0000313" key="6">
    <source>
        <dbReference type="EMBL" id="GAU38635.1"/>
    </source>
</evidence>
<proteinExistence type="inferred from homology"/>
<dbReference type="CDD" id="cd03784">
    <property type="entry name" value="GT1_Gtf-like"/>
    <property type="match status" value="1"/>
</dbReference>
<dbReference type="GO" id="GO:0080044">
    <property type="term" value="F:quercetin 7-O-glucosyltransferase activity"/>
    <property type="evidence" value="ECO:0007669"/>
    <property type="project" value="TreeGrafter"/>
</dbReference>
<dbReference type="SUPFAM" id="SSF53756">
    <property type="entry name" value="UDP-Glycosyltransferase/glycogen phosphorylase"/>
    <property type="match status" value="1"/>
</dbReference>
<dbReference type="GO" id="GO:0080043">
    <property type="term" value="F:quercetin 3-O-glucosyltransferase activity"/>
    <property type="evidence" value="ECO:0007669"/>
    <property type="project" value="TreeGrafter"/>
</dbReference>
<keyword evidence="3 4" id="KW-0808">Transferase</keyword>
<evidence type="ECO:0000256" key="1">
    <source>
        <dbReference type="ARBA" id="ARBA00009995"/>
    </source>
</evidence>
<organism evidence="6 7">
    <name type="scientific">Trifolium subterraneum</name>
    <name type="common">Subterranean clover</name>
    <dbReference type="NCBI Taxonomy" id="3900"/>
    <lineage>
        <taxon>Eukaryota</taxon>
        <taxon>Viridiplantae</taxon>
        <taxon>Streptophyta</taxon>
        <taxon>Embryophyta</taxon>
        <taxon>Tracheophyta</taxon>
        <taxon>Spermatophyta</taxon>
        <taxon>Magnoliopsida</taxon>
        <taxon>eudicotyledons</taxon>
        <taxon>Gunneridae</taxon>
        <taxon>Pentapetalae</taxon>
        <taxon>rosids</taxon>
        <taxon>fabids</taxon>
        <taxon>Fabales</taxon>
        <taxon>Fabaceae</taxon>
        <taxon>Papilionoideae</taxon>
        <taxon>50 kb inversion clade</taxon>
        <taxon>NPAAA clade</taxon>
        <taxon>Hologalegina</taxon>
        <taxon>IRL clade</taxon>
        <taxon>Trifolieae</taxon>
        <taxon>Trifolium</taxon>
    </lineage>
</organism>
<dbReference type="EMBL" id="DF973724">
    <property type="protein sequence ID" value="GAU38635.1"/>
    <property type="molecule type" value="Genomic_DNA"/>
</dbReference>
<evidence type="ECO:0000256" key="2">
    <source>
        <dbReference type="ARBA" id="ARBA00022676"/>
    </source>
</evidence>
<dbReference type="Pfam" id="PF00201">
    <property type="entry name" value="UDPGT"/>
    <property type="match status" value="1"/>
</dbReference>
<accession>A0A2Z6NRZ0</accession>
<dbReference type="EC" id="2.4.1.-" evidence="5"/>
<dbReference type="PROSITE" id="PS00375">
    <property type="entry name" value="UDPGT"/>
    <property type="match status" value="1"/>
</dbReference>
<gene>
    <name evidence="6" type="ORF">TSUD_276740</name>
</gene>
<keyword evidence="7" id="KW-1185">Reference proteome</keyword>
<dbReference type="OrthoDB" id="5835829at2759"/>